<evidence type="ECO:0000313" key="2">
    <source>
        <dbReference type="Proteomes" id="UP000499080"/>
    </source>
</evidence>
<organism evidence="1 2">
    <name type="scientific">Araneus ventricosus</name>
    <name type="common">Orbweaver spider</name>
    <name type="synonym">Epeira ventricosa</name>
    <dbReference type="NCBI Taxonomy" id="182803"/>
    <lineage>
        <taxon>Eukaryota</taxon>
        <taxon>Metazoa</taxon>
        <taxon>Ecdysozoa</taxon>
        <taxon>Arthropoda</taxon>
        <taxon>Chelicerata</taxon>
        <taxon>Arachnida</taxon>
        <taxon>Araneae</taxon>
        <taxon>Araneomorphae</taxon>
        <taxon>Entelegynae</taxon>
        <taxon>Araneoidea</taxon>
        <taxon>Araneidae</taxon>
        <taxon>Araneus</taxon>
    </lineage>
</organism>
<accession>A0A4Y2XAU4</accession>
<name>A0A4Y2XAU4_ARAVE</name>
<dbReference type="Proteomes" id="UP000499080">
    <property type="component" value="Unassembled WGS sequence"/>
</dbReference>
<comment type="caution">
    <text evidence="1">The sequence shown here is derived from an EMBL/GenBank/DDBJ whole genome shotgun (WGS) entry which is preliminary data.</text>
</comment>
<protein>
    <submittedName>
        <fullName evidence="1">Uncharacterized protein</fullName>
    </submittedName>
</protein>
<sequence>MQIIVSRIDDETRVSCLSTTTGPRIEVLMPIYKHEDSPRFVYRGCFGLPDANLKERMLGTFDLSTRRHRVTSAGDFLPHCSTSMDSSRRFTVMAGSITSSYTTHVRVCKPGLSSANSEITNHHCACLIDVNMFIASLA</sequence>
<evidence type="ECO:0000313" key="1">
    <source>
        <dbReference type="EMBL" id="GBO46338.1"/>
    </source>
</evidence>
<dbReference type="AlphaFoldDB" id="A0A4Y2XAU4"/>
<proteinExistence type="predicted"/>
<keyword evidence="2" id="KW-1185">Reference proteome</keyword>
<dbReference type="EMBL" id="BGPR01073963">
    <property type="protein sequence ID" value="GBO46338.1"/>
    <property type="molecule type" value="Genomic_DNA"/>
</dbReference>
<reference evidence="1 2" key="1">
    <citation type="journal article" date="2019" name="Sci. Rep.">
        <title>Orb-weaving spider Araneus ventricosus genome elucidates the spidroin gene catalogue.</title>
        <authorList>
            <person name="Kono N."/>
            <person name="Nakamura H."/>
            <person name="Ohtoshi R."/>
            <person name="Moran D.A.P."/>
            <person name="Shinohara A."/>
            <person name="Yoshida Y."/>
            <person name="Fujiwara M."/>
            <person name="Mori M."/>
            <person name="Tomita M."/>
            <person name="Arakawa K."/>
        </authorList>
    </citation>
    <scope>NUCLEOTIDE SEQUENCE [LARGE SCALE GENOMIC DNA]</scope>
</reference>
<gene>
    <name evidence="1" type="ORF">AVEN_30726_1</name>
</gene>